<keyword evidence="2" id="KW-1185">Reference proteome</keyword>
<reference evidence="1 2" key="1">
    <citation type="submission" date="2023-02" db="EMBL/GenBank/DDBJ databases">
        <title>LHISI_Scaffold_Assembly.</title>
        <authorList>
            <person name="Stuart O.P."/>
            <person name="Cleave R."/>
            <person name="Magrath M.J.L."/>
            <person name="Mikheyev A.S."/>
        </authorList>
    </citation>
    <scope>NUCLEOTIDE SEQUENCE [LARGE SCALE GENOMIC DNA]</scope>
    <source>
        <strain evidence="1">Daus_M_001</strain>
        <tissue evidence="1">Leg muscle</tissue>
    </source>
</reference>
<name>A0ABQ9HH98_9NEOP</name>
<dbReference type="PANTHER" id="PTHR37984">
    <property type="entry name" value="PROTEIN CBG26694"/>
    <property type="match status" value="1"/>
</dbReference>
<proteinExistence type="predicted"/>
<accession>A0ABQ9HH98</accession>
<sequence>MPLMTENVVNWTASKHKKTKEKEGRAWKCDVMSFNDYTVIASREHVRLENSIIQFECYNGQCVQPVGQKRLWCGVPNTRDKKAKDTNIAQYADLFKGIGCLSGKHHLEIDTGAKPVQPPRRYPIVLWPKVKKKLTEMIKDKIVEQISEPTKWISSLVLEYLNQVHDSDQEFIMQLQNFSMHQHFNVIHTTLGRIKQGTTTDVVLQALSTVIKEGWPERKSGIPEDAWEYWHCRDELSVYDDTIFRGELLVIPQKLKAEMLQKAHMQFIRA</sequence>
<evidence type="ECO:0000313" key="2">
    <source>
        <dbReference type="Proteomes" id="UP001159363"/>
    </source>
</evidence>
<comment type="caution">
    <text evidence="1">The sequence shown here is derived from an EMBL/GenBank/DDBJ whole genome shotgun (WGS) entry which is preliminary data.</text>
</comment>
<dbReference type="InterPro" id="IPR050951">
    <property type="entry name" value="Retrovirus_Pol_polyprotein"/>
</dbReference>
<evidence type="ECO:0000313" key="1">
    <source>
        <dbReference type="EMBL" id="KAJ8883358.1"/>
    </source>
</evidence>
<dbReference type="EMBL" id="JARBHB010000005">
    <property type="protein sequence ID" value="KAJ8883358.1"/>
    <property type="molecule type" value="Genomic_DNA"/>
</dbReference>
<gene>
    <name evidence="1" type="ORF">PR048_015201</name>
</gene>
<organism evidence="1 2">
    <name type="scientific">Dryococelus australis</name>
    <dbReference type="NCBI Taxonomy" id="614101"/>
    <lineage>
        <taxon>Eukaryota</taxon>
        <taxon>Metazoa</taxon>
        <taxon>Ecdysozoa</taxon>
        <taxon>Arthropoda</taxon>
        <taxon>Hexapoda</taxon>
        <taxon>Insecta</taxon>
        <taxon>Pterygota</taxon>
        <taxon>Neoptera</taxon>
        <taxon>Polyneoptera</taxon>
        <taxon>Phasmatodea</taxon>
        <taxon>Verophasmatodea</taxon>
        <taxon>Anareolatae</taxon>
        <taxon>Phasmatidae</taxon>
        <taxon>Eurycanthinae</taxon>
        <taxon>Dryococelus</taxon>
    </lineage>
</organism>
<dbReference type="Proteomes" id="UP001159363">
    <property type="component" value="Chromosome 4"/>
</dbReference>
<protein>
    <submittedName>
        <fullName evidence="1">Uncharacterized protein</fullName>
    </submittedName>
</protein>
<dbReference type="PANTHER" id="PTHR37984:SF8">
    <property type="entry name" value="CCHC-TYPE DOMAIN-CONTAINING PROTEIN"/>
    <property type="match status" value="1"/>
</dbReference>